<dbReference type="AlphaFoldDB" id="A0A0F9T1P1"/>
<reference evidence="2" key="1">
    <citation type="journal article" date="2015" name="Nature">
        <title>Complex archaea that bridge the gap between prokaryotes and eukaryotes.</title>
        <authorList>
            <person name="Spang A."/>
            <person name="Saw J.H."/>
            <person name="Jorgensen S.L."/>
            <person name="Zaremba-Niedzwiedzka K."/>
            <person name="Martijn J."/>
            <person name="Lind A.E."/>
            <person name="van Eijk R."/>
            <person name="Schleper C."/>
            <person name="Guy L."/>
            <person name="Ettema T.J."/>
        </authorList>
    </citation>
    <scope>NUCLEOTIDE SEQUENCE</scope>
</reference>
<protein>
    <submittedName>
        <fullName evidence="2">Uncharacterized protein</fullName>
    </submittedName>
</protein>
<keyword evidence="1" id="KW-0812">Transmembrane</keyword>
<keyword evidence="1" id="KW-0472">Membrane</keyword>
<evidence type="ECO:0000256" key="1">
    <source>
        <dbReference type="SAM" id="Phobius"/>
    </source>
</evidence>
<name>A0A0F9T1P1_9ZZZZ</name>
<sequence>MKLRKNCSETKRRSDGEITAIGVGFLILSMAVFAWFAYRTGKRVTAQDLMERRLKRLKRRRR</sequence>
<dbReference type="EMBL" id="LAZR01000313">
    <property type="protein sequence ID" value="KKN75230.1"/>
    <property type="molecule type" value="Genomic_DNA"/>
</dbReference>
<organism evidence="2">
    <name type="scientific">marine sediment metagenome</name>
    <dbReference type="NCBI Taxonomy" id="412755"/>
    <lineage>
        <taxon>unclassified sequences</taxon>
        <taxon>metagenomes</taxon>
        <taxon>ecological metagenomes</taxon>
    </lineage>
</organism>
<feature type="transmembrane region" description="Helical" evidence="1">
    <location>
        <begin position="20"/>
        <end position="38"/>
    </location>
</feature>
<keyword evidence="1" id="KW-1133">Transmembrane helix</keyword>
<gene>
    <name evidence="2" type="ORF">LCGC14_0382290</name>
</gene>
<accession>A0A0F9T1P1</accession>
<proteinExistence type="predicted"/>
<comment type="caution">
    <text evidence="2">The sequence shown here is derived from an EMBL/GenBank/DDBJ whole genome shotgun (WGS) entry which is preliminary data.</text>
</comment>
<evidence type="ECO:0000313" key="2">
    <source>
        <dbReference type="EMBL" id="KKN75230.1"/>
    </source>
</evidence>